<evidence type="ECO:0000313" key="1">
    <source>
        <dbReference type="EMBL" id="PTB79965.1"/>
    </source>
</evidence>
<accession>A0A2T4CEI2</accession>
<dbReference type="Proteomes" id="UP000240760">
    <property type="component" value="Unassembled WGS sequence"/>
</dbReference>
<sequence length="80" mass="9000">MSRGQGNFPFAGEHDAEHEFFFVADKKETLFYLLTDNLRAHVISRAAPSVVQERGQCDRGASVTVMQLSDAPTSYPRHIF</sequence>
<gene>
    <name evidence="1" type="ORF">M440DRAFT_175500</name>
</gene>
<organism evidence="1 2">
    <name type="scientific">Trichoderma longibrachiatum ATCC 18648</name>
    <dbReference type="NCBI Taxonomy" id="983965"/>
    <lineage>
        <taxon>Eukaryota</taxon>
        <taxon>Fungi</taxon>
        <taxon>Dikarya</taxon>
        <taxon>Ascomycota</taxon>
        <taxon>Pezizomycotina</taxon>
        <taxon>Sordariomycetes</taxon>
        <taxon>Hypocreomycetidae</taxon>
        <taxon>Hypocreales</taxon>
        <taxon>Hypocreaceae</taxon>
        <taxon>Trichoderma</taxon>
    </lineage>
</organism>
<evidence type="ECO:0000313" key="2">
    <source>
        <dbReference type="Proteomes" id="UP000240760"/>
    </source>
</evidence>
<name>A0A2T4CEI2_TRILO</name>
<protein>
    <submittedName>
        <fullName evidence="1">Uncharacterized protein</fullName>
    </submittedName>
</protein>
<proteinExistence type="predicted"/>
<dbReference type="EMBL" id="KZ679127">
    <property type="protein sequence ID" value="PTB79965.1"/>
    <property type="molecule type" value="Genomic_DNA"/>
</dbReference>
<keyword evidence="2" id="KW-1185">Reference proteome</keyword>
<dbReference type="AlphaFoldDB" id="A0A2T4CEI2"/>
<reference evidence="1 2" key="1">
    <citation type="submission" date="2016-07" db="EMBL/GenBank/DDBJ databases">
        <title>Multiple horizontal gene transfer events from other fungi enriched the ability of initially mycotrophic Trichoderma (Ascomycota) to feed on dead plant biomass.</title>
        <authorList>
            <consortium name="DOE Joint Genome Institute"/>
            <person name="Aerts A."/>
            <person name="Atanasova L."/>
            <person name="Chenthamara K."/>
            <person name="Zhang J."/>
            <person name="Grujic M."/>
            <person name="Henrissat B."/>
            <person name="Kuo A."/>
            <person name="Salamov A."/>
            <person name="Lipzen A."/>
            <person name="Labutti K."/>
            <person name="Barry K."/>
            <person name="Miao Y."/>
            <person name="Rahimi M.J."/>
            <person name="Shen Q."/>
            <person name="Grigoriev I.V."/>
            <person name="Kubicek C.P."/>
            <person name="Druzhinina I.S."/>
        </authorList>
    </citation>
    <scope>NUCLEOTIDE SEQUENCE [LARGE SCALE GENOMIC DNA]</scope>
    <source>
        <strain evidence="1 2">ATCC 18648</strain>
    </source>
</reference>